<dbReference type="InterPro" id="IPR032874">
    <property type="entry name" value="DDE_dom"/>
</dbReference>
<protein>
    <submittedName>
        <fullName evidence="2">IS6 family transposase</fullName>
    </submittedName>
</protein>
<dbReference type="Proteomes" id="UP000531895">
    <property type="component" value="Unassembled WGS sequence"/>
</dbReference>
<gene>
    <name evidence="2" type="ORF">H1Z91_13270</name>
</gene>
<dbReference type="AlphaFoldDB" id="A0A7W1XIA3"/>
<dbReference type="Pfam" id="PF13610">
    <property type="entry name" value="DDE_Tnp_IS240"/>
    <property type="match status" value="1"/>
</dbReference>
<accession>A0A7W1XIA3</accession>
<evidence type="ECO:0000313" key="2">
    <source>
        <dbReference type="EMBL" id="MBA4547250.1"/>
    </source>
</evidence>
<evidence type="ECO:0000313" key="3">
    <source>
        <dbReference type="Proteomes" id="UP000531895"/>
    </source>
</evidence>
<proteinExistence type="predicted"/>
<dbReference type="EMBL" id="JACEIT010000032">
    <property type="protein sequence ID" value="MBA4547250.1"/>
    <property type="molecule type" value="Genomic_DNA"/>
</dbReference>
<evidence type="ECO:0000259" key="1">
    <source>
        <dbReference type="Pfam" id="PF13610"/>
    </source>
</evidence>
<comment type="caution">
    <text evidence="2">The sequence shown here is derived from an EMBL/GenBank/DDBJ whole genome shotgun (WGS) entry which is preliminary data.</text>
</comment>
<feature type="domain" description="DDE" evidence="1">
    <location>
        <begin position="3"/>
        <end position="65"/>
    </location>
</feature>
<dbReference type="RefSeq" id="WP_142644375.1">
    <property type="nucleotide sequence ID" value="NZ_JACEIT010000032.1"/>
</dbReference>
<sequence length="89" mass="10257">LGSAFRKLQSVGLYTKTEHRTVKYLNNLIEQDPRPIKRRNKFYQSLRTASSTIKGMETIRGIYKKNRRNGTLFGFSMSTEIKVLMGITA</sequence>
<reference evidence="2 3" key="1">
    <citation type="submission" date="2020-07" db="EMBL/GenBank/DDBJ databases">
        <authorList>
            <person name="Feng H."/>
        </authorList>
    </citation>
    <scope>NUCLEOTIDE SEQUENCE [LARGE SCALE GENOMIC DNA]</scope>
    <source>
        <strain evidence="3">s-7</strain>
    </source>
</reference>
<feature type="non-terminal residue" evidence="2">
    <location>
        <position position="1"/>
    </location>
</feature>
<name>A0A7W1XIA3_9ENTE</name>
<organism evidence="2 3">
    <name type="scientific">Enterococcus lactis</name>
    <dbReference type="NCBI Taxonomy" id="357441"/>
    <lineage>
        <taxon>Bacteria</taxon>
        <taxon>Bacillati</taxon>
        <taxon>Bacillota</taxon>
        <taxon>Bacilli</taxon>
        <taxon>Lactobacillales</taxon>
        <taxon>Enterococcaceae</taxon>
        <taxon>Enterococcus</taxon>
    </lineage>
</organism>